<keyword evidence="4" id="KW-1185">Reference proteome</keyword>
<dbReference type="KEGG" id="paur:FGL86_17055"/>
<keyword evidence="1" id="KW-0732">Signal</keyword>
<dbReference type="RefSeq" id="WP_147185885.1">
    <property type="nucleotide sequence ID" value="NZ_CP042382.1"/>
</dbReference>
<accession>A0A5B8T0P0</accession>
<protein>
    <recommendedName>
        <fullName evidence="2">DUF7282 domain-containing protein</fullName>
    </recommendedName>
</protein>
<evidence type="ECO:0000259" key="2">
    <source>
        <dbReference type="Pfam" id="PF23951"/>
    </source>
</evidence>
<dbReference type="EMBL" id="CP042382">
    <property type="protein sequence ID" value="QEA40618.1"/>
    <property type="molecule type" value="Genomic_DNA"/>
</dbReference>
<feature type="chain" id="PRO_5022665643" description="DUF7282 domain-containing protein" evidence="1">
    <location>
        <begin position="26"/>
        <end position="147"/>
    </location>
</feature>
<name>A0A5B8T0P0_9GAMM</name>
<feature type="domain" description="DUF7282" evidence="2">
    <location>
        <begin position="32"/>
        <end position="141"/>
    </location>
</feature>
<evidence type="ECO:0000313" key="3">
    <source>
        <dbReference type="EMBL" id="QEA40618.1"/>
    </source>
</evidence>
<organism evidence="3 4">
    <name type="scientific">Pistricoccus aurantiacus</name>
    <dbReference type="NCBI Taxonomy" id="1883414"/>
    <lineage>
        <taxon>Bacteria</taxon>
        <taxon>Pseudomonadati</taxon>
        <taxon>Pseudomonadota</taxon>
        <taxon>Gammaproteobacteria</taxon>
        <taxon>Oceanospirillales</taxon>
        <taxon>Halomonadaceae</taxon>
        <taxon>Pistricoccus</taxon>
    </lineage>
</organism>
<gene>
    <name evidence="3" type="ORF">FGL86_17055</name>
</gene>
<dbReference type="InterPro" id="IPR055706">
    <property type="entry name" value="Slg1/2_DUF7282"/>
</dbReference>
<proteinExistence type="predicted"/>
<sequence length="147" mass="15824">MMKTKSYSLALLAALTLAATGTAIADENNAPSMEIPLQHPGGDITIDKVVSNVDGFVVAHEADDEGNPIAPKSIGHTQIKKGSQERVGIVLDRDLDSGEKIFVMLHEDTGEIGKYEFGPDNTDVDKPVMVDGKPFMKSFQVSWTGDH</sequence>
<dbReference type="OrthoDB" id="7605232at2"/>
<feature type="signal peptide" evidence="1">
    <location>
        <begin position="1"/>
        <end position="25"/>
    </location>
</feature>
<reference evidence="3 4" key="1">
    <citation type="submission" date="2019-06" db="EMBL/GenBank/DDBJ databases">
        <title>Genome analyses of bacteria isolated from kimchi.</title>
        <authorList>
            <person name="Lee S."/>
            <person name="Ahn S."/>
            <person name="Roh S."/>
        </authorList>
    </citation>
    <scope>NUCLEOTIDE SEQUENCE [LARGE SCALE GENOMIC DNA]</scope>
    <source>
        <strain evidence="3 4">CBA4606</strain>
    </source>
</reference>
<dbReference type="AlphaFoldDB" id="A0A5B8T0P0"/>
<dbReference type="Pfam" id="PF23951">
    <property type="entry name" value="DUF7282"/>
    <property type="match status" value="1"/>
</dbReference>
<dbReference type="Proteomes" id="UP000321272">
    <property type="component" value="Chromosome"/>
</dbReference>
<evidence type="ECO:0000313" key="4">
    <source>
        <dbReference type="Proteomes" id="UP000321272"/>
    </source>
</evidence>
<evidence type="ECO:0000256" key="1">
    <source>
        <dbReference type="SAM" id="SignalP"/>
    </source>
</evidence>